<evidence type="ECO:0000313" key="2">
    <source>
        <dbReference type="EMBL" id="SGZ58755.1"/>
    </source>
</evidence>
<feature type="compositionally biased region" description="Polar residues" evidence="1">
    <location>
        <begin position="1"/>
        <end position="22"/>
    </location>
</feature>
<feature type="compositionally biased region" description="Polar residues" evidence="1">
    <location>
        <begin position="119"/>
        <end position="135"/>
    </location>
</feature>
<evidence type="ECO:0000313" key="3">
    <source>
        <dbReference type="Proteomes" id="UP000182259"/>
    </source>
</evidence>
<accession>A0A1L0C5F8</accession>
<dbReference type="EMBL" id="LT635770">
    <property type="protein sequence ID" value="SGZ58755.1"/>
    <property type="molecule type" value="Genomic_DNA"/>
</dbReference>
<feature type="compositionally biased region" description="Polar residues" evidence="1">
    <location>
        <begin position="100"/>
        <end position="109"/>
    </location>
</feature>
<proteinExistence type="predicted"/>
<evidence type="ECO:0000256" key="1">
    <source>
        <dbReference type="SAM" id="MobiDB-lite"/>
    </source>
</evidence>
<protein>
    <submittedName>
        <fullName evidence="2">CIC11C00000004655</fullName>
    </submittedName>
</protein>
<name>A0A1L0C5F8_9ASCO</name>
<feature type="compositionally biased region" description="Basic and acidic residues" evidence="1">
    <location>
        <begin position="185"/>
        <end position="206"/>
    </location>
</feature>
<reference evidence="2 3" key="1">
    <citation type="submission" date="2016-10" db="EMBL/GenBank/DDBJ databases">
        <authorList>
            <person name="de Groot N.N."/>
        </authorList>
    </citation>
    <scope>NUCLEOTIDE SEQUENCE [LARGE SCALE GENOMIC DNA]</scope>
    <source>
        <strain evidence="2 3">PYCC 4715</strain>
    </source>
</reference>
<dbReference type="Proteomes" id="UP000182259">
    <property type="component" value="Chromosome VII"/>
</dbReference>
<organism evidence="2 3">
    <name type="scientific">Sungouiella intermedia</name>
    <dbReference type="NCBI Taxonomy" id="45354"/>
    <lineage>
        <taxon>Eukaryota</taxon>
        <taxon>Fungi</taxon>
        <taxon>Dikarya</taxon>
        <taxon>Ascomycota</taxon>
        <taxon>Saccharomycotina</taxon>
        <taxon>Pichiomycetes</taxon>
        <taxon>Metschnikowiaceae</taxon>
        <taxon>Sungouiella</taxon>
    </lineage>
</organism>
<feature type="region of interest" description="Disordered" evidence="1">
    <location>
        <begin position="1"/>
        <end position="206"/>
    </location>
</feature>
<sequence length="495" mass="56520">MSKSDSSANPGASPSKNSTSSIRLPPISFLSRNNEKENGIPPMVLSIAHQSFENLQQHGPQQPEIPNLKRSIGSDVFSSDKNTSKKLKLPTPHVLGIYPGQTSLGTPNSAEPEVPGTSEPVQTSQEDENGTQLQDNDQKTEVEEDGQQLQQQHHHHHHHHHHGPSKHRHHHHHHHHHHLHLHSNTGEKKGIETESETRANVTSKRERTVVANKEGLRNLLEEVYTERHHLGSLIYNPTTTWDTLQIEQLHGLQPHDKQRLLDIQKDYRERRQEKYSADVVSYIPLIPPLGEGYINCFLEVKIPYRFIKEFVEEFTLGRIQRKRELWGGVGGIYTDDSDILSVLCHLGLFDDNLDLTESNSSWTKADLVRPLKVDHDSDGVELLDLSVTLLLLPTLKEYVGFYRNGLNSRTWTGDSTHDGLSYSVLNVKWETYETSASERSLSKRAQKENLLDRLAEQEILQRGRGWHFDYKYYQKLKTKYDNNEASTSSSRPNGE</sequence>
<gene>
    <name evidence="2" type="ORF">SAMEA4029009_CIC11G00000004655</name>
</gene>
<dbReference type="AlphaFoldDB" id="A0A1L0C5F8"/>
<feature type="compositionally biased region" description="Polar residues" evidence="1">
    <location>
        <begin position="48"/>
        <end position="60"/>
    </location>
</feature>
<dbReference type="Pfam" id="PF08642">
    <property type="entry name" value="Rxt3"/>
    <property type="match status" value="1"/>
</dbReference>
<dbReference type="InterPro" id="IPR013951">
    <property type="entry name" value="Rxt3"/>
</dbReference>
<feature type="compositionally biased region" description="Basic residues" evidence="1">
    <location>
        <begin position="152"/>
        <end position="181"/>
    </location>
</feature>